<dbReference type="GO" id="GO:0004674">
    <property type="term" value="F:protein serine/threonine kinase activity"/>
    <property type="evidence" value="ECO:0007669"/>
    <property type="project" value="UniProtKB-KW"/>
</dbReference>
<feature type="region of interest" description="Disordered" evidence="8">
    <location>
        <begin position="492"/>
        <end position="523"/>
    </location>
</feature>
<dbReference type="CDD" id="cd14210">
    <property type="entry name" value="PKc_DYRK"/>
    <property type="match status" value="1"/>
</dbReference>
<feature type="region of interest" description="Disordered" evidence="8">
    <location>
        <begin position="118"/>
        <end position="214"/>
    </location>
</feature>
<dbReference type="PROSITE" id="PS00107">
    <property type="entry name" value="PROTEIN_KINASE_ATP"/>
    <property type="match status" value="1"/>
</dbReference>
<keyword evidence="2" id="KW-0723">Serine/threonine-protein kinase</keyword>
<gene>
    <name evidence="10" type="ORF">VHEMI10261</name>
</gene>
<evidence type="ECO:0000256" key="2">
    <source>
        <dbReference type="ARBA" id="ARBA00022527"/>
    </source>
</evidence>
<dbReference type="GO" id="GO:0005737">
    <property type="term" value="C:cytoplasm"/>
    <property type="evidence" value="ECO:0007669"/>
    <property type="project" value="TreeGrafter"/>
</dbReference>
<feature type="region of interest" description="Disordered" evidence="8">
    <location>
        <begin position="608"/>
        <end position="843"/>
    </location>
</feature>
<dbReference type="STRING" id="1531966.A0A0A1TCJ5"/>
<feature type="compositionally biased region" description="Polar residues" evidence="8">
    <location>
        <begin position="127"/>
        <end position="147"/>
    </location>
</feature>
<feature type="compositionally biased region" description="Polar residues" evidence="8">
    <location>
        <begin position="805"/>
        <end position="815"/>
    </location>
</feature>
<dbReference type="GO" id="GO:0005856">
    <property type="term" value="C:cytoskeleton"/>
    <property type="evidence" value="ECO:0007669"/>
    <property type="project" value="TreeGrafter"/>
</dbReference>
<dbReference type="InterPro" id="IPR008271">
    <property type="entry name" value="Ser/Thr_kinase_AS"/>
</dbReference>
<feature type="region of interest" description="Disordered" evidence="8">
    <location>
        <begin position="246"/>
        <end position="343"/>
    </location>
</feature>
<feature type="compositionally biased region" description="Polar residues" evidence="8">
    <location>
        <begin position="582"/>
        <end position="593"/>
    </location>
</feature>
<keyword evidence="4 7" id="KW-0547">Nucleotide-binding</keyword>
<dbReference type="PROSITE" id="PS50011">
    <property type="entry name" value="PROTEIN_KINASE_DOM"/>
    <property type="match status" value="1"/>
</dbReference>
<evidence type="ECO:0000256" key="6">
    <source>
        <dbReference type="ARBA" id="ARBA00022840"/>
    </source>
</evidence>
<dbReference type="InterPro" id="IPR000719">
    <property type="entry name" value="Prot_kinase_dom"/>
</dbReference>
<dbReference type="PANTHER" id="PTHR24058">
    <property type="entry name" value="DUAL SPECIFICITY PROTEIN KINASE"/>
    <property type="match status" value="1"/>
</dbReference>
<feature type="region of interest" description="Disordered" evidence="8">
    <location>
        <begin position="1261"/>
        <end position="1376"/>
    </location>
</feature>
<keyword evidence="6 7" id="KW-0067">ATP-binding</keyword>
<evidence type="ECO:0000256" key="5">
    <source>
        <dbReference type="ARBA" id="ARBA00022777"/>
    </source>
</evidence>
<keyword evidence="3" id="KW-0808">Transferase</keyword>
<feature type="compositionally biased region" description="Low complexity" evidence="8">
    <location>
        <begin position="176"/>
        <end position="185"/>
    </location>
</feature>
<sequence length="1376" mass="149092">MPFGSSKKAASRPANSSPTRPSPLSSNPLQESTSTNSRRLSHAPMLSASSTAGHTFFSGEGDTAKMKNGQKPGTLDFLPSVSFDDLHASIESASTDFKLDQFPSPTGDGNILDRQMAEKEKAHNTHARNTSATKGSIPTSSSRQGRTGSILRRPSTSSRQPSTSSIASTWSGTVDAPTAASTNASRARRQSHYPPVSNIATVKQPRKSIGPGVLADPTDVAATAAAVATRTTQRRRASIISDHAAGTDSVRASVDGADSARGLSSNSRTVKAKSVQPPPRSAQPGMIPGFGTVLASESSRLSLASRSPRLSSKTSTPSSASKRASMMPGSTHASGLGARTISPTDTRRMKRLSMMPQTQTLDQVLSVPMPVALPDGQSPGSGTSPLPPAKTSGPASGITTPEPNRRAPSSNNIGSTSNVRQSLGVTPRLPSSVSTPVMRLPSPKANGMHKPTNSSDEEDVPPVPAIPKAYESPKDVSLETYFVDKKKSIISTDSTSLKSTSSSTNLPTQTEAPKVKRNTSIRKSSYVPTRAGENDLGQTKKQLVPLTLPPLNLGPLTIPTTVKSNHTRDDLSSSKPIRVPKTPTTPMTASKSTFFSQTRYDDIIQLPSLRSSSTVHQPAELDDTPDNSSSDSSSFKEPEKLSMSPFLSSSLPKGGFDHEGLKRSKTGGDLATITVPVFDEQEYKKPQGPRPPVQNIKIPKSPPPIPTTDEPSTPSSISSLRRKLSMSWKRSSSKSGPTSATEPTNGKSTTQANNKYDGMPPPRIPISSTTNNLPSLKPRSPVSGSGSNNGLTNSSRRRKSSASSLNNLIATSTNDGWIGNKDKDAAETTSRLPEPKMVKPKTSAAPVYRAVPYTAELDKEDMAANEEMRKMGSRRKETDIAARTLDALRKRATPKERVGPQEAIRIAMLNIYERGEIIDYNDIYFCGTQSARKVIGNLQSDAPNFGYDDERGDYAIVPGDHLAYRYEIVDVLGKGSFGQVVRCIDHKHGVLVAVKIIRNKKRFHQQALVEVNILQKLREWDPKDKHSMVSFTQSFYFRGHLCISTELLDMNLYEFIKAHSFRGFSLRIIRRFTKQILSSLILLKQKKVIHCDLKPENILLRHPLNSEIKVIDFGSSCFENEKVYTYIQSRFYRSPEVILGMTYGLPIDMWSVGCILAELFTGVPIFPGENEQEQLACIMEVFGPPEKHLIEKSTRRKLFFDSMGKPRLTVSSKGRRRRPSSKTLQQVLKCDDEAFLDFLAKCLRWDPDRRLRPEDAVRHEFITGHKMPPPPSRLRDPSPAKRIGPLSLARPLPDPPANKAAGSLRSSPQKHMSLAMPSSRRVSGVTAATTASINRRTSAGPGLTLSSSGLPRVAARSASGRPDLATAGASAAMTRR</sequence>
<feature type="region of interest" description="Disordered" evidence="8">
    <location>
        <begin position="1"/>
        <end position="76"/>
    </location>
</feature>
<accession>A0A0A1TCJ5</accession>
<evidence type="ECO:0000256" key="8">
    <source>
        <dbReference type="SAM" id="MobiDB-lite"/>
    </source>
</evidence>
<keyword evidence="5" id="KW-0418">Kinase</keyword>
<dbReference type="FunFam" id="1.10.510.10:FF:000112">
    <property type="entry name" value="Putative dual specificity tyrosine-phosphorylation-regulated kinase 2"/>
    <property type="match status" value="1"/>
</dbReference>
<evidence type="ECO:0000256" key="1">
    <source>
        <dbReference type="ARBA" id="ARBA00008867"/>
    </source>
</evidence>
<evidence type="ECO:0000256" key="4">
    <source>
        <dbReference type="ARBA" id="ARBA00022741"/>
    </source>
</evidence>
<dbReference type="Gene3D" id="3.30.200.20">
    <property type="entry name" value="Phosphorylase Kinase, domain 1"/>
    <property type="match status" value="1"/>
</dbReference>
<dbReference type="InterPro" id="IPR017441">
    <property type="entry name" value="Protein_kinase_ATP_BS"/>
</dbReference>
<feature type="compositionally biased region" description="Polar residues" evidence="8">
    <location>
        <begin position="736"/>
        <end position="754"/>
    </location>
</feature>
<dbReference type="Pfam" id="PF00069">
    <property type="entry name" value="Pkinase"/>
    <property type="match status" value="1"/>
</dbReference>
<feature type="compositionally biased region" description="Low complexity" evidence="8">
    <location>
        <begin position="707"/>
        <end position="735"/>
    </location>
</feature>
<proteinExistence type="inferred from homology"/>
<feature type="compositionally biased region" description="Low complexity" evidence="8">
    <location>
        <begin position="641"/>
        <end position="652"/>
    </location>
</feature>
<dbReference type="InterPro" id="IPR050494">
    <property type="entry name" value="Ser_Thr_dual-spec_kinase"/>
</dbReference>
<dbReference type="OrthoDB" id="9332038at2759"/>
<dbReference type="PROSITE" id="PS00108">
    <property type="entry name" value="PROTEIN_KINASE_ST"/>
    <property type="match status" value="1"/>
</dbReference>
<dbReference type="SMART" id="SM00220">
    <property type="entry name" value="S_TKc"/>
    <property type="match status" value="1"/>
</dbReference>
<feature type="compositionally biased region" description="Polar residues" evidence="8">
    <location>
        <begin position="1326"/>
        <end position="1337"/>
    </location>
</feature>
<evidence type="ECO:0000313" key="11">
    <source>
        <dbReference type="Proteomes" id="UP000039046"/>
    </source>
</evidence>
<dbReference type="HOGENOM" id="CLU_000288_29_2_1"/>
<evidence type="ECO:0000259" key="9">
    <source>
        <dbReference type="PROSITE" id="PS50011"/>
    </source>
</evidence>
<feature type="compositionally biased region" description="Low complexity" evidence="8">
    <location>
        <begin position="783"/>
        <end position="794"/>
    </location>
</feature>
<dbReference type="Proteomes" id="UP000039046">
    <property type="component" value="Unassembled WGS sequence"/>
</dbReference>
<dbReference type="EMBL" id="CDHN01000007">
    <property type="protein sequence ID" value="CEJ94746.1"/>
    <property type="molecule type" value="Genomic_DNA"/>
</dbReference>
<dbReference type="Gene3D" id="1.10.510.10">
    <property type="entry name" value="Transferase(Phosphotransferase) domain 1"/>
    <property type="match status" value="1"/>
</dbReference>
<feature type="binding site" evidence="7">
    <location>
        <position position="995"/>
    </location>
    <ligand>
        <name>ATP</name>
        <dbReference type="ChEBI" id="CHEBI:30616"/>
    </ligand>
</feature>
<feature type="compositionally biased region" description="Low complexity" evidence="8">
    <location>
        <begin position="492"/>
        <end position="504"/>
    </location>
</feature>
<evidence type="ECO:0000256" key="3">
    <source>
        <dbReference type="ARBA" id="ARBA00022679"/>
    </source>
</evidence>
<keyword evidence="11" id="KW-1185">Reference proteome</keyword>
<evidence type="ECO:0000256" key="7">
    <source>
        <dbReference type="PROSITE-ProRule" id="PRU10141"/>
    </source>
</evidence>
<feature type="region of interest" description="Disordered" evidence="8">
    <location>
        <begin position="370"/>
        <end position="461"/>
    </location>
</feature>
<feature type="compositionally biased region" description="Polar residues" evidence="8">
    <location>
        <begin position="393"/>
        <end position="435"/>
    </location>
</feature>
<dbReference type="GO" id="GO:0005524">
    <property type="term" value="F:ATP binding"/>
    <property type="evidence" value="ECO:0007669"/>
    <property type="project" value="UniProtKB-UniRule"/>
</dbReference>
<organism evidence="10 11">
    <name type="scientific">[Torrubiella] hemipterigena</name>
    <dbReference type="NCBI Taxonomy" id="1531966"/>
    <lineage>
        <taxon>Eukaryota</taxon>
        <taxon>Fungi</taxon>
        <taxon>Dikarya</taxon>
        <taxon>Ascomycota</taxon>
        <taxon>Pezizomycotina</taxon>
        <taxon>Sordariomycetes</taxon>
        <taxon>Hypocreomycetidae</taxon>
        <taxon>Hypocreales</taxon>
        <taxon>Clavicipitaceae</taxon>
        <taxon>Clavicipitaceae incertae sedis</taxon>
        <taxon>'Torrubiella' clade</taxon>
    </lineage>
</organism>
<feature type="compositionally biased region" description="Low complexity" evidence="8">
    <location>
        <begin position="152"/>
        <end position="169"/>
    </location>
</feature>
<reference evidence="10 11" key="1">
    <citation type="journal article" date="2015" name="Genome Announc.">
        <title>Draft Genome Sequence and Gene Annotation of the Entomopathogenic Fungus Verticillium hemipterigenum.</title>
        <authorList>
            <person name="Horn F."/>
            <person name="Habel A."/>
            <person name="Scharf D.H."/>
            <person name="Dworschak J."/>
            <person name="Brakhage A.A."/>
            <person name="Guthke R."/>
            <person name="Hertweck C."/>
            <person name="Linde J."/>
        </authorList>
    </citation>
    <scope>NUCLEOTIDE SEQUENCE [LARGE SCALE GENOMIC DNA]</scope>
</reference>
<name>A0A0A1TCJ5_9HYPO</name>
<dbReference type="InterPro" id="IPR011009">
    <property type="entry name" value="Kinase-like_dom_sf"/>
</dbReference>
<feature type="compositionally biased region" description="Polar residues" evidence="8">
    <location>
        <begin position="13"/>
        <end position="38"/>
    </location>
</feature>
<evidence type="ECO:0000313" key="10">
    <source>
        <dbReference type="EMBL" id="CEJ94746.1"/>
    </source>
</evidence>
<feature type="domain" description="Protein kinase" evidence="9">
    <location>
        <begin position="966"/>
        <end position="1262"/>
    </location>
</feature>
<comment type="similarity">
    <text evidence="1">Belongs to the protein kinase superfamily. CMGC Ser/Thr protein kinase family. MNB/DYRK subfamily.</text>
</comment>
<dbReference type="PANTHER" id="PTHR24058:SF22">
    <property type="entry name" value="DUAL SPECIFICITY TYROSINE-PHOSPHORYLATION-REGULATED KINASE 4"/>
    <property type="match status" value="1"/>
</dbReference>
<feature type="compositionally biased region" description="Low complexity" evidence="8">
    <location>
        <begin position="294"/>
        <end position="325"/>
    </location>
</feature>
<feature type="region of interest" description="Disordered" evidence="8">
    <location>
        <begin position="553"/>
        <end position="593"/>
    </location>
</feature>
<dbReference type="SUPFAM" id="SSF56112">
    <property type="entry name" value="Protein kinase-like (PK-like)"/>
    <property type="match status" value="1"/>
</dbReference>
<protein>
    <recommendedName>
        <fullName evidence="9">Protein kinase domain-containing protein</fullName>
    </recommendedName>
</protein>